<keyword evidence="2" id="KW-1185">Reference proteome</keyword>
<accession>A0A240EI88</accession>
<sequence length="87" mass="9926">MKMDSLETQLRLLLVEWKDEEKRLAQKAKNKPDTGMHLDGQSTGIMRCRVELEVILQKMNKTFPTTLDGEVLDGEIVTPERALIGEN</sequence>
<dbReference type="Proteomes" id="UP000219336">
    <property type="component" value="Unassembled WGS sequence"/>
</dbReference>
<dbReference type="AlphaFoldDB" id="A0A240EI88"/>
<reference evidence="2" key="1">
    <citation type="submission" date="2016-06" db="EMBL/GenBank/DDBJ databases">
        <authorList>
            <person name="Rodrigo-Torres L."/>
            <person name="Arahal R.D."/>
            <person name="Lucena T."/>
        </authorList>
    </citation>
    <scope>NUCLEOTIDE SEQUENCE [LARGE SCALE GENOMIC DNA]</scope>
    <source>
        <strain evidence="2">CECT8203</strain>
    </source>
</reference>
<proteinExistence type="predicted"/>
<evidence type="ECO:0000313" key="2">
    <source>
        <dbReference type="Proteomes" id="UP000219336"/>
    </source>
</evidence>
<organism evidence="1 2">
    <name type="scientific">Vibrio thalassae</name>
    <dbReference type="NCBI Taxonomy" id="1243014"/>
    <lineage>
        <taxon>Bacteria</taxon>
        <taxon>Pseudomonadati</taxon>
        <taxon>Pseudomonadota</taxon>
        <taxon>Gammaproteobacteria</taxon>
        <taxon>Vibrionales</taxon>
        <taxon>Vibrionaceae</taxon>
        <taxon>Vibrio</taxon>
    </lineage>
</organism>
<dbReference type="RefSeq" id="WP_096993117.1">
    <property type="nucleotide sequence ID" value="NZ_JBHSII010000006.1"/>
</dbReference>
<gene>
    <name evidence="1" type="ORF">VTH8203_01504</name>
</gene>
<dbReference type="EMBL" id="OANU01000015">
    <property type="protein sequence ID" value="SNX47889.1"/>
    <property type="molecule type" value="Genomic_DNA"/>
</dbReference>
<evidence type="ECO:0000313" key="1">
    <source>
        <dbReference type="EMBL" id="SNX47889.1"/>
    </source>
</evidence>
<name>A0A240EI88_9VIBR</name>
<protein>
    <submittedName>
        <fullName evidence="1">Uncharacterized protein</fullName>
    </submittedName>
</protein>